<dbReference type="InterPro" id="IPR012340">
    <property type="entry name" value="NA-bd_OB-fold"/>
</dbReference>
<dbReference type="GO" id="GO:0006264">
    <property type="term" value="P:mitochondrial DNA replication"/>
    <property type="evidence" value="ECO:0007669"/>
    <property type="project" value="TreeGrafter"/>
</dbReference>
<evidence type="ECO:0000313" key="3">
    <source>
        <dbReference type="EnsemblMetazoa" id="BGLB025673-PA"/>
    </source>
</evidence>
<dbReference type="Proteomes" id="UP000076420">
    <property type="component" value="Unassembled WGS sequence"/>
</dbReference>
<dbReference type="EnsemblMetazoa" id="BGLB025673-RA">
    <property type="protein sequence ID" value="BGLB025673-PA"/>
    <property type="gene ID" value="BGLB025673"/>
</dbReference>
<accession>A0A2C9L0J6</accession>
<evidence type="ECO:0000256" key="2">
    <source>
        <dbReference type="PROSITE-ProRule" id="PRU00252"/>
    </source>
</evidence>
<dbReference type="PANTHER" id="PTHR10302:SF0">
    <property type="entry name" value="SINGLE-STRANDED DNA-BINDING PROTEIN, MITOCHONDRIAL"/>
    <property type="match status" value="1"/>
</dbReference>
<dbReference type="InterPro" id="IPR011344">
    <property type="entry name" value="ssDNA-bd"/>
</dbReference>
<organism evidence="3 4">
    <name type="scientific">Biomphalaria glabrata</name>
    <name type="common">Bloodfluke planorb</name>
    <name type="synonym">Freshwater snail</name>
    <dbReference type="NCBI Taxonomy" id="6526"/>
    <lineage>
        <taxon>Eukaryota</taxon>
        <taxon>Metazoa</taxon>
        <taxon>Spiralia</taxon>
        <taxon>Lophotrochozoa</taxon>
        <taxon>Mollusca</taxon>
        <taxon>Gastropoda</taxon>
        <taxon>Heterobranchia</taxon>
        <taxon>Euthyneura</taxon>
        <taxon>Panpulmonata</taxon>
        <taxon>Hygrophila</taxon>
        <taxon>Lymnaeoidea</taxon>
        <taxon>Planorbidae</taxon>
        <taxon>Biomphalaria</taxon>
    </lineage>
</organism>
<evidence type="ECO:0008006" key="5">
    <source>
        <dbReference type="Google" id="ProtNLM"/>
    </source>
</evidence>
<evidence type="ECO:0000256" key="1">
    <source>
        <dbReference type="ARBA" id="ARBA00023125"/>
    </source>
</evidence>
<dbReference type="GO" id="GO:0003697">
    <property type="term" value="F:single-stranded DNA binding"/>
    <property type="evidence" value="ECO:0007669"/>
    <property type="project" value="InterPro"/>
</dbReference>
<evidence type="ECO:0000313" key="4">
    <source>
        <dbReference type="Proteomes" id="UP000076420"/>
    </source>
</evidence>
<dbReference type="OrthoDB" id="1078367at2759"/>
<dbReference type="InterPro" id="IPR000424">
    <property type="entry name" value="Primosome_PriB/ssb"/>
</dbReference>
<name>A0A2C9L0J6_BIOGL</name>
<gene>
    <name evidence="3" type="primary">106072939</name>
</gene>
<dbReference type="AlphaFoldDB" id="A0A2C9L0J6"/>
<protein>
    <recommendedName>
        <fullName evidence="5">Single-stranded DNA-binding protein, mitochondrial</fullName>
    </recommendedName>
</protein>
<dbReference type="RefSeq" id="XP_013088851.2">
    <property type="nucleotide sequence ID" value="XM_013233397.2"/>
</dbReference>
<dbReference type="VEuPathDB" id="VectorBase:BGLAX_032262"/>
<reference evidence="3" key="1">
    <citation type="submission" date="2020-05" db="UniProtKB">
        <authorList>
            <consortium name="EnsemblMetazoa"/>
        </authorList>
    </citation>
    <scope>IDENTIFICATION</scope>
    <source>
        <strain evidence="3">BB02</strain>
    </source>
</reference>
<dbReference type="SUPFAM" id="SSF50249">
    <property type="entry name" value="Nucleic acid-binding proteins"/>
    <property type="match status" value="1"/>
</dbReference>
<dbReference type="Gene3D" id="2.40.50.140">
    <property type="entry name" value="Nucleic acid-binding proteins"/>
    <property type="match status" value="1"/>
</dbReference>
<dbReference type="VEuPathDB" id="VectorBase:BGLB025673"/>
<dbReference type="PANTHER" id="PTHR10302">
    <property type="entry name" value="SINGLE-STRANDED DNA-BINDING PROTEIN"/>
    <property type="match status" value="1"/>
</dbReference>
<dbReference type="PROSITE" id="PS50935">
    <property type="entry name" value="SSB"/>
    <property type="match status" value="1"/>
</dbReference>
<dbReference type="HAMAP" id="MF_00984">
    <property type="entry name" value="SSB"/>
    <property type="match status" value="1"/>
</dbReference>
<dbReference type="NCBIfam" id="TIGR00621">
    <property type="entry name" value="ssb"/>
    <property type="match status" value="1"/>
</dbReference>
<dbReference type="Pfam" id="PF00436">
    <property type="entry name" value="SSB"/>
    <property type="match status" value="1"/>
</dbReference>
<dbReference type="STRING" id="6526.A0A2C9L0J6"/>
<dbReference type="GO" id="GO:0042645">
    <property type="term" value="C:mitochondrial nucleoid"/>
    <property type="evidence" value="ECO:0007669"/>
    <property type="project" value="TreeGrafter"/>
</dbReference>
<keyword evidence="1 2" id="KW-0238">DNA-binding</keyword>
<proteinExistence type="inferred from homology"/>
<dbReference type="KEGG" id="bgt:106072939"/>
<sequence length="167" mass="18714">MLRVLQKRISKNLAAQCTRMVATGKSPEVEVPELEESFANSKKLPERGMNKVTLVGRVGRVPEQRGTSEHPAVIFPLATNMTFKRANGELTTRTDWHRVCVFLPGLRNIAANRVNKGDRLLVEGSLSYQRYTDSDNKEVNVTSILANNILILSRRPSQGEQEEPEEA</sequence>
<dbReference type="CDD" id="cd04496">
    <property type="entry name" value="SSB_OBF"/>
    <property type="match status" value="1"/>
</dbReference>